<dbReference type="EMBL" id="QEFB01000013">
    <property type="protein sequence ID" value="PWC06450.1"/>
    <property type="molecule type" value="Genomic_DNA"/>
</dbReference>
<proteinExistence type="predicted"/>
<evidence type="ECO:0000313" key="2">
    <source>
        <dbReference type="Proteomes" id="UP000244962"/>
    </source>
</evidence>
<reference evidence="2" key="1">
    <citation type="submission" date="2018-04" db="EMBL/GenBank/DDBJ databases">
        <authorList>
            <person name="Liu S."/>
            <person name="Wang Z."/>
            <person name="Li J."/>
        </authorList>
    </citation>
    <scope>NUCLEOTIDE SEQUENCE [LARGE SCALE GENOMIC DNA]</scope>
    <source>
        <strain evidence="2">622</strain>
    </source>
</reference>
<name>A0A2U1TCB9_9MICO</name>
<evidence type="ECO:0008006" key="3">
    <source>
        <dbReference type="Google" id="ProtNLM"/>
    </source>
</evidence>
<accession>A0A2U1TCB9</accession>
<dbReference type="Pfam" id="PF04525">
    <property type="entry name" value="LOR"/>
    <property type="match status" value="1"/>
</dbReference>
<gene>
    <name evidence="1" type="ORF">DF223_12730</name>
</gene>
<dbReference type="RefSeq" id="WP_108963435.1">
    <property type="nucleotide sequence ID" value="NZ_QEFB01000013.1"/>
</dbReference>
<keyword evidence="2" id="KW-1185">Reference proteome</keyword>
<sequence length="191" mass="21615">MTTSTFQYAPRFFVKQRLTMMVNRYEIVEANPDGSEGRIFAIAQQKRMAMKEQVTFYADEAKTMPLFGFKARQAIDVAASYDVTAADGTIIGSFQKDFAQSLLRTSFHLRGAGIEAYGQERNQTLAILRRFINLPLALHFDFLDRATGAPVMTSERQFSMRDKYTVTVPDQRVDFRLAAAMAVGLDALMQR</sequence>
<dbReference type="InterPro" id="IPR007612">
    <property type="entry name" value="LOR"/>
</dbReference>
<protein>
    <recommendedName>
        <fullName evidence="3">Scramblase</fullName>
    </recommendedName>
</protein>
<evidence type="ECO:0000313" key="1">
    <source>
        <dbReference type="EMBL" id="PWC06450.1"/>
    </source>
</evidence>
<dbReference type="AlphaFoldDB" id="A0A2U1TCB9"/>
<organism evidence="1 2">
    <name type="scientific">Mycetocola zhujimingii</name>
    <dbReference type="NCBI Taxonomy" id="2079792"/>
    <lineage>
        <taxon>Bacteria</taxon>
        <taxon>Bacillati</taxon>
        <taxon>Actinomycetota</taxon>
        <taxon>Actinomycetes</taxon>
        <taxon>Micrococcales</taxon>
        <taxon>Microbacteriaceae</taxon>
        <taxon>Mycetocola</taxon>
    </lineage>
</organism>
<dbReference type="Proteomes" id="UP000244962">
    <property type="component" value="Unassembled WGS sequence"/>
</dbReference>
<comment type="caution">
    <text evidence="1">The sequence shown here is derived from an EMBL/GenBank/DDBJ whole genome shotgun (WGS) entry which is preliminary data.</text>
</comment>